<evidence type="ECO:0000313" key="1">
    <source>
        <dbReference type="EMBL" id="ORX45493.1"/>
    </source>
</evidence>
<dbReference type="AlphaFoldDB" id="A0A1X2G5C4"/>
<comment type="caution">
    <text evidence="1">The sequence shown here is derived from an EMBL/GenBank/DDBJ whole genome shotgun (WGS) entry which is preliminary data.</text>
</comment>
<feature type="non-terminal residue" evidence="1">
    <location>
        <position position="66"/>
    </location>
</feature>
<sequence>MTSRNIGRLSNTAIQRYIGRYDIDGNNNFPMTEPHPRLIQTDPTAPDVAPLAQCSDCKCKRHLPEF</sequence>
<organism evidence="1 2">
    <name type="scientific">Hesseltinella vesiculosa</name>
    <dbReference type="NCBI Taxonomy" id="101127"/>
    <lineage>
        <taxon>Eukaryota</taxon>
        <taxon>Fungi</taxon>
        <taxon>Fungi incertae sedis</taxon>
        <taxon>Mucoromycota</taxon>
        <taxon>Mucoromycotina</taxon>
        <taxon>Mucoromycetes</taxon>
        <taxon>Mucorales</taxon>
        <taxon>Cunninghamellaceae</taxon>
        <taxon>Hesseltinella</taxon>
    </lineage>
</organism>
<reference evidence="1 2" key="1">
    <citation type="submission" date="2016-07" db="EMBL/GenBank/DDBJ databases">
        <title>Pervasive Adenine N6-methylation of Active Genes in Fungi.</title>
        <authorList>
            <consortium name="DOE Joint Genome Institute"/>
            <person name="Mondo S.J."/>
            <person name="Dannebaum R.O."/>
            <person name="Kuo R.C."/>
            <person name="Labutti K."/>
            <person name="Haridas S."/>
            <person name="Kuo A."/>
            <person name="Salamov A."/>
            <person name="Ahrendt S.R."/>
            <person name="Lipzen A."/>
            <person name="Sullivan W."/>
            <person name="Andreopoulos W.B."/>
            <person name="Clum A."/>
            <person name="Lindquist E."/>
            <person name="Daum C."/>
            <person name="Ramamoorthy G.K."/>
            <person name="Gryganskyi A."/>
            <person name="Culley D."/>
            <person name="Magnuson J.K."/>
            <person name="James T.Y."/>
            <person name="O'Malley M.A."/>
            <person name="Stajich J.E."/>
            <person name="Spatafora J.W."/>
            <person name="Visel A."/>
            <person name="Grigoriev I.V."/>
        </authorList>
    </citation>
    <scope>NUCLEOTIDE SEQUENCE [LARGE SCALE GENOMIC DNA]</scope>
    <source>
        <strain evidence="1 2">NRRL 3301</strain>
    </source>
</reference>
<dbReference type="EMBL" id="MCGT01000042">
    <property type="protein sequence ID" value="ORX45493.1"/>
    <property type="molecule type" value="Genomic_DNA"/>
</dbReference>
<dbReference type="Proteomes" id="UP000242146">
    <property type="component" value="Unassembled WGS sequence"/>
</dbReference>
<name>A0A1X2G5C4_9FUNG</name>
<keyword evidence="2" id="KW-1185">Reference proteome</keyword>
<gene>
    <name evidence="1" type="ORF">DM01DRAFT_1340004</name>
</gene>
<protein>
    <submittedName>
        <fullName evidence="1">Uncharacterized protein</fullName>
    </submittedName>
</protein>
<proteinExistence type="predicted"/>
<accession>A0A1X2G5C4</accession>
<evidence type="ECO:0000313" key="2">
    <source>
        <dbReference type="Proteomes" id="UP000242146"/>
    </source>
</evidence>